<organism evidence="8 9">
    <name type="scientific">Flagellimonas aurea</name>
    <dbReference type="NCBI Taxonomy" id="2915619"/>
    <lineage>
        <taxon>Bacteria</taxon>
        <taxon>Pseudomonadati</taxon>
        <taxon>Bacteroidota</taxon>
        <taxon>Flavobacteriia</taxon>
        <taxon>Flavobacteriales</taxon>
        <taxon>Flavobacteriaceae</taxon>
        <taxon>Flagellimonas</taxon>
    </lineage>
</organism>
<protein>
    <recommendedName>
        <fullName evidence="2">histidine kinase</fullName>
        <ecNumber evidence="2">2.7.13.3</ecNumber>
    </recommendedName>
</protein>
<keyword evidence="4" id="KW-0808">Transferase</keyword>
<dbReference type="InterPro" id="IPR003594">
    <property type="entry name" value="HATPase_dom"/>
</dbReference>
<evidence type="ECO:0000259" key="6">
    <source>
        <dbReference type="PROSITE" id="PS50109"/>
    </source>
</evidence>
<dbReference type="InterPro" id="IPR013655">
    <property type="entry name" value="PAS_fold_3"/>
</dbReference>
<dbReference type="InterPro" id="IPR000014">
    <property type="entry name" value="PAS"/>
</dbReference>
<gene>
    <name evidence="8" type="ORF">J0656_08240</name>
</gene>
<dbReference type="InterPro" id="IPR004358">
    <property type="entry name" value="Sig_transdc_His_kin-like_C"/>
</dbReference>
<dbReference type="InterPro" id="IPR000700">
    <property type="entry name" value="PAS-assoc_C"/>
</dbReference>
<dbReference type="InterPro" id="IPR036097">
    <property type="entry name" value="HisK_dim/P_sf"/>
</dbReference>
<comment type="caution">
    <text evidence="8">The sequence shown here is derived from an EMBL/GenBank/DDBJ whole genome shotgun (WGS) entry which is preliminary data.</text>
</comment>
<comment type="catalytic activity">
    <reaction evidence="1">
        <text>ATP + protein L-histidine = ADP + protein N-phospho-L-histidine.</text>
        <dbReference type="EC" id="2.7.13.3"/>
    </reaction>
</comment>
<evidence type="ECO:0000256" key="4">
    <source>
        <dbReference type="ARBA" id="ARBA00022679"/>
    </source>
</evidence>
<dbReference type="CDD" id="cd00130">
    <property type="entry name" value="PAS"/>
    <property type="match status" value="1"/>
</dbReference>
<feature type="domain" description="Histidine kinase" evidence="6">
    <location>
        <begin position="290"/>
        <end position="501"/>
    </location>
</feature>
<dbReference type="PANTHER" id="PTHR43304:SF1">
    <property type="entry name" value="PAC DOMAIN-CONTAINING PROTEIN"/>
    <property type="match status" value="1"/>
</dbReference>
<keyword evidence="3" id="KW-0597">Phosphoprotein</keyword>
<dbReference type="Pfam" id="PF02518">
    <property type="entry name" value="HATPase_c"/>
    <property type="match status" value="1"/>
</dbReference>
<keyword evidence="5 8" id="KW-0418">Kinase</keyword>
<dbReference type="Gene3D" id="3.30.565.10">
    <property type="entry name" value="Histidine kinase-like ATPase, C-terminal domain"/>
    <property type="match status" value="1"/>
</dbReference>
<accession>A0ABS3G3L5</accession>
<evidence type="ECO:0000256" key="5">
    <source>
        <dbReference type="ARBA" id="ARBA00022777"/>
    </source>
</evidence>
<sequence>MSEINPFLNYGATSLENLKDFCRKTVQEKIDAAACRKDMVWTMDKDYKLTGFNDLFYQRLKKENIDNVHCGMDLQGIFKDIPFFRVCIEGCKEVFDHSAPTSRFEISEKEMGQIHEFSFHPVMIAPGKVTECYICQRDITRDILNVLNLEDREYRYREVQEVANLGHWVWDIDKDEISWSDQLYTIWAKDHERFVANYDSVVAIIHHDDRMRFIEHLEDCLQGRATHDITHRIVLDSGEEKYIHTKGNLFRDASGKPIRMSGTAQDVTKEIRSHHKILDQNLELQNFVRIVSHNLRAPISNLLMLSKIYEWGQDKTNDDIVKNIESTTLALDHTIRDLNNSLSFKRTLRERVEEIHFKEILKDVRALLYSEIKATKASIAVDFTTVSNIYSIKSYVSNILYNLLVNALKYSKEDIPPKIVVSTEEKKDWIILKVSDNGIGMELTPERKSRIFDMYGRLSAKTKGKGMGLFLVKTQIEALNGSIDVISEKGMGSTFIVSFRK</sequence>
<dbReference type="PANTHER" id="PTHR43304">
    <property type="entry name" value="PHYTOCHROME-LIKE PROTEIN CPH1"/>
    <property type="match status" value="1"/>
</dbReference>
<dbReference type="RefSeq" id="WP_207032797.1">
    <property type="nucleotide sequence ID" value="NZ_JAFLNL010000003.1"/>
</dbReference>
<dbReference type="SMART" id="SM00086">
    <property type="entry name" value="PAC"/>
    <property type="match status" value="1"/>
</dbReference>
<dbReference type="Gene3D" id="3.30.450.20">
    <property type="entry name" value="PAS domain"/>
    <property type="match status" value="1"/>
</dbReference>
<dbReference type="InterPro" id="IPR036890">
    <property type="entry name" value="HATPase_C_sf"/>
</dbReference>
<name>A0ABS3G3L5_9FLAO</name>
<dbReference type="SUPFAM" id="SSF47384">
    <property type="entry name" value="Homodimeric domain of signal transducing histidine kinase"/>
    <property type="match status" value="1"/>
</dbReference>
<dbReference type="Gene3D" id="2.10.70.100">
    <property type="match status" value="1"/>
</dbReference>
<dbReference type="SUPFAM" id="SSF55874">
    <property type="entry name" value="ATPase domain of HSP90 chaperone/DNA topoisomerase II/histidine kinase"/>
    <property type="match status" value="1"/>
</dbReference>
<evidence type="ECO:0000313" key="8">
    <source>
        <dbReference type="EMBL" id="MBO0354001.1"/>
    </source>
</evidence>
<dbReference type="GO" id="GO:0016301">
    <property type="term" value="F:kinase activity"/>
    <property type="evidence" value="ECO:0007669"/>
    <property type="project" value="UniProtKB-KW"/>
</dbReference>
<dbReference type="SUPFAM" id="SSF55785">
    <property type="entry name" value="PYP-like sensor domain (PAS domain)"/>
    <property type="match status" value="1"/>
</dbReference>
<dbReference type="PRINTS" id="PR00344">
    <property type="entry name" value="BCTRLSENSOR"/>
</dbReference>
<dbReference type="PROSITE" id="PS50113">
    <property type="entry name" value="PAC"/>
    <property type="match status" value="1"/>
</dbReference>
<dbReference type="InterPro" id="IPR001610">
    <property type="entry name" value="PAC"/>
</dbReference>
<dbReference type="Pfam" id="PF08447">
    <property type="entry name" value="PAS_3"/>
    <property type="match status" value="1"/>
</dbReference>
<evidence type="ECO:0000256" key="3">
    <source>
        <dbReference type="ARBA" id="ARBA00022553"/>
    </source>
</evidence>
<dbReference type="InterPro" id="IPR035965">
    <property type="entry name" value="PAS-like_dom_sf"/>
</dbReference>
<reference evidence="8 9" key="1">
    <citation type="submission" date="2021-03" db="EMBL/GenBank/DDBJ databases">
        <title>Muricauda lutimaris sp. nov. and Muricauda ruestringensis sp. nov, two marine members of the Flavobacteriaceae isolated from deep sea sediments of Western Pacific.</title>
        <authorList>
            <person name="Zhao S."/>
            <person name="Liu R."/>
        </authorList>
    </citation>
    <scope>NUCLEOTIDE SEQUENCE [LARGE SCALE GENOMIC DNA]</scope>
    <source>
        <strain evidence="8 9">BC31-1-A7</strain>
    </source>
</reference>
<evidence type="ECO:0000313" key="9">
    <source>
        <dbReference type="Proteomes" id="UP000664044"/>
    </source>
</evidence>
<evidence type="ECO:0000259" key="7">
    <source>
        <dbReference type="PROSITE" id="PS50113"/>
    </source>
</evidence>
<dbReference type="EMBL" id="JAFLNL010000003">
    <property type="protein sequence ID" value="MBO0354001.1"/>
    <property type="molecule type" value="Genomic_DNA"/>
</dbReference>
<dbReference type="EC" id="2.7.13.3" evidence="2"/>
<dbReference type="SMART" id="SM00387">
    <property type="entry name" value="HATPase_c"/>
    <property type="match status" value="1"/>
</dbReference>
<dbReference type="InterPro" id="IPR052162">
    <property type="entry name" value="Sensor_kinase/Photoreceptor"/>
</dbReference>
<evidence type="ECO:0000256" key="1">
    <source>
        <dbReference type="ARBA" id="ARBA00000085"/>
    </source>
</evidence>
<evidence type="ECO:0000256" key="2">
    <source>
        <dbReference type="ARBA" id="ARBA00012438"/>
    </source>
</evidence>
<proteinExistence type="predicted"/>
<dbReference type="Proteomes" id="UP000664044">
    <property type="component" value="Unassembled WGS sequence"/>
</dbReference>
<dbReference type="PROSITE" id="PS50109">
    <property type="entry name" value="HIS_KIN"/>
    <property type="match status" value="1"/>
</dbReference>
<dbReference type="InterPro" id="IPR005467">
    <property type="entry name" value="His_kinase_dom"/>
</dbReference>
<keyword evidence="9" id="KW-1185">Reference proteome</keyword>
<feature type="domain" description="PAC" evidence="7">
    <location>
        <begin position="227"/>
        <end position="279"/>
    </location>
</feature>